<feature type="chain" id="PRO_5021239619" description="Cleavage/polyadenylation specificity factor A subunit N-terminal domain-containing protein" evidence="3">
    <location>
        <begin position="28"/>
        <end position="117"/>
    </location>
</feature>
<evidence type="ECO:0000313" key="4">
    <source>
        <dbReference type="EMBL" id="TEB26282.1"/>
    </source>
</evidence>
<keyword evidence="3" id="KW-0732">Signal</keyword>
<evidence type="ECO:0000256" key="1">
    <source>
        <dbReference type="ARBA" id="ARBA00022574"/>
    </source>
</evidence>
<comment type="caution">
    <text evidence="4">The sequence shown here is derived from an EMBL/GenBank/DDBJ whole genome shotgun (WGS) entry which is preliminary data.</text>
</comment>
<keyword evidence="5" id="KW-1185">Reference proteome</keyword>
<dbReference type="AlphaFoldDB" id="A0A4Y7SWS2"/>
<dbReference type="Pfam" id="PF21032">
    <property type="entry name" value="PROPPIN"/>
    <property type="match status" value="1"/>
</dbReference>
<feature type="signal peptide" evidence="3">
    <location>
        <begin position="1"/>
        <end position="27"/>
    </location>
</feature>
<evidence type="ECO:0000313" key="5">
    <source>
        <dbReference type="Proteomes" id="UP000298030"/>
    </source>
</evidence>
<reference evidence="4 5" key="1">
    <citation type="journal article" date="2019" name="Nat. Ecol. Evol.">
        <title>Megaphylogeny resolves global patterns of mushroom evolution.</title>
        <authorList>
            <person name="Varga T."/>
            <person name="Krizsan K."/>
            <person name="Foldi C."/>
            <person name="Dima B."/>
            <person name="Sanchez-Garcia M."/>
            <person name="Sanchez-Ramirez S."/>
            <person name="Szollosi G.J."/>
            <person name="Szarkandi J.G."/>
            <person name="Papp V."/>
            <person name="Albert L."/>
            <person name="Andreopoulos W."/>
            <person name="Angelini C."/>
            <person name="Antonin V."/>
            <person name="Barry K.W."/>
            <person name="Bougher N.L."/>
            <person name="Buchanan P."/>
            <person name="Buyck B."/>
            <person name="Bense V."/>
            <person name="Catcheside P."/>
            <person name="Chovatia M."/>
            <person name="Cooper J."/>
            <person name="Damon W."/>
            <person name="Desjardin D."/>
            <person name="Finy P."/>
            <person name="Geml J."/>
            <person name="Haridas S."/>
            <person name="Hughes K."/>
            <person name="Justo A."/>
            <person name="Karasinski D."/>
            <person name="Kautmanova I."/>
            <person name="Kiss B."/>
            <person name="Kocsube S."/>
            <person name="Kotiranta H."/>
            <person name="LaButti K.M."/>
            <person name="Lechner B.E."/>
            <person name="Liimatainen K."/>
            <person name="Lipzen A."/>
            <person name="Lukacs Z."/>
            <person name="Mihaltcheva S."/>
            <person name="Morgado L.N."/>
            <person name="Niskanen T."/>
            <person name="Noordeloos M.E."/>
            <person name="Ohm R.A."/>
            <person name="Ortiz-Santana B."/>
            <person name="Ovrebo C."/>
            <person name="Racz N."/>
            <person name="Riley R."/>
            <person name="Savchenko A."/>
            <person name="Shiryaev A."/>
            <person name="Soop K."/>
            <person name="Spirin V."/>
            <person name="Szebenyi C."/>
            <person name="Tomsovsky M."/>
            <person name="Tulloss R.E."/>
            <person name="Uehling J."/>
            <person name="Grigoriev I.V."/>
            <person name="Vagvolgyi C."/>
            <person name="Papp T."/>
            <person name="Martin F.M."/>
            <person name="Miettinen O."/>
            <person name="Hibbett D.S."/>
            <person name="Nagy L.G."/>
        </authorList>
    </citation>
    <scope>NUCLEOTIDE SEQUENCE [LARGE SCALE GENOMIC DNA]</scope>
    <source>
        <strain evidence="4 5">FP101781</strain>
    </source>
</reference>
<gene>
    <name evidence="4" type="ORF">FA13DRAFT_1737677</name>
</gene>
<keyword evidence="1" id="KW-0853">WD repeat</keyword>
<sequence>MFESVRLLARFVSTSLLIRVFLWRTNASSIRCVAQPFFTLFTPLPSHSSDERSLTIPLFTHRTMPHVMVISSEGYLYLYSIDLENGGECGLVKQYSLLDSVDVDPTSDVPEPSGGKS</sequence>
<dbReference type="STRING" id="71717.A0A4Y7SWS2"/>
<name>A0A4Y7SWS2_COPMI</name>
<evidence type="ECO:0008006" key="6">
    <source>
        <dbReference type="Google" id="ProtNLM"/>
    </source>
</evidence>
<protein>
    <recommendedName>
        <fullName evidence="6">Cleavage/polyadenylation specificity factor A subunit N-terminal domain-containing protein</fullName>
    </recommendedName>
</protein>
<evidence type="ECO:0000256" key="2">
    <source>
        <dbReference type="ARBA" id="ARBA00022737"/>
    </source>
</evidence>
<dbReference type="OrthoDB" id="1667587at2759"/>
<dbReference type="EMBL" id="QPFP01000050">
    <property type="protein sequence ID" value="TEB26282.1"/>
    <property type="molecule type" value="Genomic_DNA"/>
</dbReference>
<organism evidence="4 5">
    <name type="scientific">Coprinellus micaceus</name>
    <name type="common">Glistening ink-cap mushroom</name>
    <name type="synonym">Coprinus micaceus</name>
    <dbReference type="NCBI Taxonomy" id="71717"/>
    <lineage>
        <taxon>Eukaryota</taxon>
        <taxon>Fungi</taxon>
        <taxon>Dikarya</taxon>
        <taxon>Basidiomycota</taxon>
        <taxon>Agaricomycotina</taxon>
        <taxon>Agaricomycetes</taxon>
        <taxon>Agaricomycetidae</taxon>
        <taxon>Agaricales</taxon>
        <taxon>Agaricineae</taxon>
        <taxon>Psathyrellaceae</taxon>
        <taxon>Coprinellus</taxon>
    </lineage>
</organism>
<keyword evidence="2" id="KW-0677">Repeat</keyword>
<dbReference type="Proteomes" id="UP000298030">
    <property type="component" value="Unassembled WGS sequence"/>
</dbReference>
<accession>A0A4Y7SWS2</accession>
<dbReference type="InterPro" id="IPR048720">
    <property type="entry name" value="PROPPIN"/>
</dbReference>
<evidence type="ECO:0000256" key="3">
    <source>
        <dbReference type="SAM" id="SignalP"/>
    </source>
</evidence>
<proteinExistence type="predicted"/>